<proteinExistence type="predicted"/>
<evidence type="ECO:0000256" key="1">
    <source>
        <dbReference type="SAM" id="SignalP"/>
    </source>
</evidence>
<comment type="caution">
    <text evidence="3">The sequence shown here is derived from an EMBL/GenBank/DDBJ whole genome shotgun (WGS) entry which is preliminary data.</text>
</comment>
<name>A0AA40PPW8_9CHLA</name>
<feature type="chain" id="PRO_5041303538" evidence="1">
    <location>
        <begin position="32"/>
        <end position="535"/>
    </location>
</feature>
<reference evidence="3 4" key="1">
    <citation type="submission" date="2015-06" db="EMBL/GenBank/DDBJ databases">
        <title>More than comparative genomics: Whole genome sequencing reveals elusive C. pecorum plasmid and re-evaluates genetic differences and phylogenetic relationships between C. pecorum from pig, cattle, sheep and koala hosts.</title>
        <authorList>
            <person name="Jelocnik M."/>
            <person name="Bachmann N.L."/>
            <person name="Kaltenboeck B."/>
            <person name="Waugh C."/>
            <person name="Woolford L."/>
            <person name="Speight N."/>
            <person name="Gillett A."/>
            <person name="Higgins D."/>
            <person name="Flanagan C."/>
            <person name="Myers G."/>
            <person name="Timms P."/>
            <person name="Polkinghorne A."/>
        </authorList>
    </citation>
    <scope>NUCLEOTIDE SEQUENCE [LARGE SCALE GENOMIC DNA]</scope>
    <source>
        <strain evidence="3 4">L1</strain>
    </source>
</reference>
<dbReference type="AlphaFoldDB" id="A0AA40PPW8"/>
<protein>
    <submittedName>
        <fullName evidence="3">Bacterial extracellular solute-binding protein</fullName>
    </submittedName>
</protein>
<dbReference type="InterPro" id="IPR030678">
    <property type="entry name" value="Peptide/Ni-bd"/>
</dbReference>
<dbReference type="GO" id="GO:0015833">
    <property type="term" value="P:peptide transport"/>
    <property type="evidence" value="ECO:0007669"/>
    <property type="project" value="TreeGrafter"/>
</dbReference>
<dbReference type="SUPFAM" id="SSF53850">
    <property type="entry name" value="Periplasmic binding protein-like II"/>
    <property type="match status" value="1"/>
</dbReference>
<dbReference type="InterPro" id="IPR000914">
    <property type="entry name" value="SBP_5_dom"/>
</dbReference>
<dbReference type="PROSITE" id="PS51257">
    <property type="entry name" value="PROKAR_LIPOPROTEIN"/>
    <property type="match status" value="1"/>
</dbReference>
<dbReference type="Pfam" id="PF00496">
    <property type="entry name" value="SBP_bac_5"/>
    <property type="match status" value="1"/>
</dbReference>
<feature type="signal peptide" evidence="1">
    <location>
        <begin position="1"/>
        <end position="31"/>
    </location>
</feature>
<dbReference type="GO" id="GO:0030288">
    <property type="term" value="C:outer membrane-bounded periplasmic space"/>
    <property type="evidence" value="ECO:0007669"/>
    <property type="project" value="UniProtKB-ARBA"/>
</dbReference>
<dbReference type="Proteomes" id="UP000054301">
    <property type="component" value="Unassembled WGS sequence"/>
</dbReference>
<gene>
    <name evidence="3" type="ORF">cpL1_0841</name>
</gene>
<dbReference type="CDD" id="cd08504">
    <property type="entry name" value="PBP2_OppA"/>
    <property type="match status" value="1"/>
</dbReference>
<dbReference type="EMBL" id="LFRH01000005">
    <property type="protein sequence ID" value="KTF28399.1"/>
    <property type="molecule type" value="Genomic_DNA"/>
</dbReference>
<dbReference type="GO" id="GO:1904680">
    <property type="term" value="F:peptide transmembrane transporter activity"/>
    <property type="evidence" value="ECO:0007669"/>
    <property type="project" value="TreeGrafter"/>
</dbReference>
<evidence type="ECO:0000259" key="2">
    <source>
        <dbReference type="Pfam" id="PF00496"/>
    </source>
</evidence>
<dbReference type="PIRSF" id="PIRSF002741">
    <property type="entry name" value="MppA"/>
    <property type="match status" value="1"/>
</dbReference>
<evidence type="ECO:0000313" key="3">
    <source>
        <dbReference type="EMBL" id="KTF28399.1"/>
    </source>
</evidence>
<dbReference type="PANTHER" id="PTHR30290:SF83">
    <property type="entry name" value="ABC TRANSPORTER SUBSTRATE-BINDING PROTEIN"/>
    <property type="match status" value="1"/>
</dbReference>
<dbReference type="Gene3D" id="3.10.105.10">
    <property type="entry name" value="Dipeptide-binding Protein, Domain 3"/>
    <property type="match status" value="1"/>
</dbReference>
<accession>A0AA40PPW8</accession>
<feature type="domain" description="Solute-binding protein family 5" evidence="2">
    <location>
        <begin position="76"/>
        <end position="453"/>
    </location>
</feature>
<dbReference type="InterPro" id="IPR039424">
    <property type="entry name" value="SBP_5"/>
</dbReference>
<dbReference type="Gene3D" id="3.40.190.10">
    <property type="entry name" value="Periplasmic binding protein-like II"/>
    <property type="match status" value="1"/>
</dbReference>
<dbReference type="Gene3D" id="3.90.76.10">
    <property type="entry name" value="Dipeptide-binding Protein, Domain 1"/>
    <property type="match status" value="1"/>
</dbReference>
<dbReference type="GO" id="GO:0043190">
    <property type="term" value="C:ATP-binding cassette (ABC) transporter complex"/>
    <property type="evidence" value="ECO:0007669"/>
    <property type="project" value="InterPro"/>
</dbReference>
<dbReference type="PANTHER" id="PTHR30290">
    <property type="entry name" value="PERIPLASMIC BINDING COMPONENT OF ABC TRANSPORTER"/>
    <property type="match status" value="1"/>
</dbReference>
<organism evidence="3 4">
    <name type="scientific">Chlamydia pecorum</name>
    <dbReference type="NCBI Taxonomy" id="85991"/>
    <lineage>
        <taxon>Bacteria</taxon>
        <taxon>Pseudomonadati</taxon>
        <taxon>Chlamydiota</taxon>
        <taxon>Chlamydiia</taxon>
        <taxon>Chlamydiales</taxon>
        <taxon>Chlamydiaceae</taxon>
        <taxon>Chlamydia/Chlamydophila group</taxon>
        <taxon>Chlamydia</taxon>
    </lineage>
</organism>
<dbReference type="RefSeq" id="WP_041552934.1">
    <property type="nucleotide sequence ID" value="NZ_LFRH01000005.1"/>
</dbReference>
<keyword evidence="1" id="KW-0732">Signal</keyword>
<sequence length="535" mass="61471">MSSVLLKKFRYCCFCLPILFLLSGCTSTPTASGKFAVNMKYCPQSLDPRQTRLFADQTLARHLYEGLMQENSRTGEIELALAKSYTISEDKITYTFHLKDAFWSNGDPVTSLDFLESWDQVVRHEVVSIYNINLQPIKNARQILANHNSPLALGVEAPDPKTLVVTLEEPCSHFLRLLSLPIYFPAHKTLRENPFSKDLQVTCGAFYPKEQHGQQWLRLSKNPQYYEKDRVRLKEILIYFVADPRTAALLFDQNKINWQGPPWGEPIPSEISLSLSLQGKLLSMAGHSTTWLLFNTERPILSHPKIRKALALAINKDDLVHVIFQGLAEPTNHILKQKYYPKPYPLPSSQTIRTEEARKLFEEAMQEMNISREDLEKEEIAFSTLSSSYEQIAQLLREQWKEALGITLPLARKEFSLLQQDLYTKQYSMVITQWLDHFLDPMATLSAFLYPQGVIPYSINDPLLQSLCSALSQEHDPELRDNLIVKATEYLETQHVLEPLFHPYLRFALNKNLKNINLPGRRAADLRFVEDLGKS</sequence>
<evidence type="ECO:0000313" key="4">
    <source>
        <dbReference type="Proteomes" id="UP000054301"/>
    </source>
</evidence>